<sequence>MPALYRHPGAPASPNVTVQFQVLCWNGERWGASGPFGIATMALDCAFDYIANESDFWIHD</sequence>
<keyword evidence="1" id="KW-0614">Plasmid</keyword>
<dbReference type="AlphaFoldDB" id="A0A235HD09"/>
<comment type="caution">
    <text evidence="1">The sequence shown here is derived from an EMBL/GenBank/DDBJ whole genome shotgun (WGS) entry which is preliminary data.</text>
</comment>
<geneLocation type="plasmid" evidence="1">
    <name>unnamed</name>
</geneLocation>
<name>A0A235HD09_AZOBR</name>
<evidence type="ECO:0000313" key="2">
    <source>
        <dbReference type="Proteomes" id="UP000215367"/>
    </source>
</evidence>
<dbReference type="EMBL" id="NOWT01000016">
    <property type="protein sequence ID" value="OYD83135.1"/>
    <property type="molecule type" value="Genomic_DNA"/>
</dbReference>
<proteinExistence type="predicted"/>
<evidence type="ECO:0000313" key="1">
    <source>
        <dbReference type="EMBL" id="OYD83135.1"/>
    </source>
</evidence>
<protein>
    <submittedName>
        <fullName evidence="1">Uncharacterized protein</fullName>
    </submittedName>
</protein>
<reference evidence="1 2" key="1">
    <citation type="submission" date="2017-07" db="EMBL/GenBank/DDBJ databases">
        <title>Whole genome sequence of Azospirillum brasilense 2A1, a potential biofertilizer strain.</title>
        <authorList>
            <person name="Fontana C.A."/>
            <person name="Toffoli L.M."/>
            <person name="Salazar S.M."/>
            <person name="Puglisi E."/>
            <person name="Pedraza R."/>
            <person name="Bassi D."/>
            <person name="Cocconcelli P.S."/>
        </authorList>
    </citation>
    <scope>NUCLEOTIDE SEQUENCE [LARGE SCALE GENOMIC DNA]</scope>
    <source>
        <strain evidence="1 2">2A1</strain>
        <plasmid evidence="1">unnamed</plasmid>
    </source>
</reference>
<gene>
    <name evidence="1" type="ORF">CHT98_17195</name>
</gene>
<accession>A0A235HD09</accession>
<organism evidence="1 2">
    <name type="scientific">Azospirillum brasilense</name>
    <dbReference type="NCBI Taxonomy" id="192"/>
    <lineage>
        <taxon>Bacteria</taxon>
        <taxon>Pseudomonadati</taxon>
        <taxon>Pseudomonadota</taxon>
        <taxon>Alphaproteobacteria</taxon>
        <taxon>Rhodospirillales</taxon>
        <taxon>Azospirillaceae</taxon>
        <taxon>Azospirillum</taxon>
    </lineage>
</organism>
<dbReference type="Proteomes" id="UP000215367">
    <property type="component" value="Unassembled WGS sequence"/>
</dbReference>